<dbReference type="OrthoDB" id="9794183at2"/>
<feature type="domain" description="Cupin type-2" evidence="1">
    <location>
        <begin position="32"/>
        <end position="95"/>
    </location>
</feature>
<dbReference type="InterPro" id="IPR052044">
    <property type="entry name" value="PKS_Associated_Protein"/>
</dbReference>
<dbReference type="InterPro" id="IPR013096">
    <property type="entry name" value="Cupin_2"/>
</dbReference>
<dbReference type="Gene3D" id="2.60.120.10">
    <property type="entry name" value="Jelly Rolls"/>
    <property type="match status" value="1"/>
</dbReference>
<organism evidence="2 3">
    <name type="scientific">Roseibium hamelinense</name>
    <dbReference type="NCBI Taxonomy" id="150831"/>
    <lineage>
        <taxon>Bacteria</taxon>
        <taxon>Pseudomonadati</taxon>
        <taxon>Pseudomonadota</taxon>
        <taxon>Alphaproteobacteria</taxon>
        <taxon>Hyphomicrobiales</taxon>
        <taxon>Stappiaceae</taxon>
        <taxon>Roseibium</taxon>
    </lineage>
</organism>
<evidence type="ECO:0000313" key="3">
    <source>
        <dbReference type="Proteomes" id="UP000320593"/>
    </source>
</evidence>
<comment type="caution">
    <text evidence="2">The sequence shown here is derived from an EMBL/GenBank/DDBJ whole genome shotgun (WGS) entry which is preliminary data.</text>
</comment>
<dbReference type="AlphaFoldDB" id="A0A562TH69"/>
<name>A0A562TH69_9HYPH</name>
<reference evidence="2 3" key="1">
    <citation type="submission" date="2019-07" db="EMBL/GenBank/DDBJ databases">
        <title>Genomic Encyclopedia of Archaeal and Bacterial Type Strains, Phase II (KMG-II): from individual species to whole genera.</title>
        <authorList>
            <person name="Goeker M."/>
        </authorList>
    </citation>
    <scope>NUCLEOTIDE SEQUENCE [LARGE SCALE GENOMIC DNA]</scope>
    <source>
        <strain evidence="2 3">ATCC BAA-252</strain>
    </source>
</reference>
<dbReference type="RefSeq" id="WP_145340242.1">
    <property type="nucleotide sequence ID" value="NZ_SMLY01000087.1"/>
</dbReference>
<keyword evidence="3" id="KW-1185">Reference proteome</keyword>
<dbReference type="PANTHER" id="PTHR36114:SF1">
    <property type="entry name" value="16.7 KDA PROTEIN IN WHIE LOCUS"/>
    <property type="match status" value="1"/>
</dbReference>
<evidence type="ECO:0000313" key="2">
    <source>
        <dbReference type="EMBL" id="TWI92693.1"/>
    </source>
</evidence>
<gene>
    <name evidence="2" type="ORF">JM93_00236</name>
</gene>
<protein>
    <submittedName>
        <fullName evidence="2">Cupin domain-containing protein</fullName>
    </submittedName>
</protein>
<dbReference type="SUPFAM" id="SSF51182">
    <property type="entry name" value="RmlC-like cupins"/>
    <property type="match status" value="1"/>
</dbReference>
<dbReference type="CDD" id="cd02226">
    <property type="entry name" value="cupin_YdbB-like"/>
    <property type="match status" value="1"/>
</dbReference>
<evidence type="ECO:0000259" key="1">
    <source>
        <dbReference type="Pfam" id="PF07883"/>
    </source>
</evidence>
<proteinExistence type="predicted"/>
<dbReference type="Pfam" id="PF07883">
    <property type="entry name" value="Cupin_2"/>
    <property type="match status" value="1"/>
</dbReference>
<dbReference type="Proteomes" id="UP000320593">
    <property type="component" value="Unassembled WGS sequence"/>
</dbReference>
<dbReference type="PANTHER" id="PTHR36114">
    <property type="entry name" value="16.7 KDA PROTEIN IN WHIE LOCUS"/>
    <property type="match status" value="1"/>
</dbReference>
<dbReference type="InterPro" id="IPR011051">
    <property type="entry name" value="RmlC_Cupin_sf"/>
</dbReference>
<dbReference type="EMBL" id="VLLF01000001">
    <property type="protein sequence ID" value="TWI92693.1"/>
    <property type="molecule type" value="Genomic_DNA"/>
</dbReference>
<dbReference type="InterPro" id="IPR014710">
    <property type="entry name" value="RmlC-like_jellyroll"/>
</dbReference>
<accession>A0A562TH69</accession>
<sequence length="118" mass="12986">MTYHPVNLAEKLSKFSDHWSPKIVAGFNGHDIMVVKVQGEFNWHAHADTDDFFMVLSGELTIQMPDGNVTLGPGEIYVVPKGVEHCPKAEVETHLIIIEPSGTPNTGDPETAVVKHQI</sequence>